<keyword evidence="1" id="KW-1133">Transmembrane helix</keyword>
<evidence type="ECO:0000256" key="1">
    <source>
        <dbReference type="SAM" id="Phobius"/>
    </source>
</evidence>
<keyword evidence="1" id="KW-0812">Transmembrane</keyword>
<protein>
    <submittedName>
        <fullName evidence="2">TIGR04086 family membrane protein</fullName>
    </submittedName>
</protein>
<sequence>MLSRIYRRIRYIPANSHYDTGRFKAHPLSRFPVSENTPQLDPGHGLIALRSKGVRRLQLGFDERGNRLSQPRPQVAPPVFLIDGTPVATGFGTGHILLPTGSYRLEVQAGASGPYVQVQVPDQGRVRLKSVVSSPVRADIAHDRLFWLYSSFALGRRAFLERKRGLAAPILIALALFVLTLIFGFGFSREFVAQQFGPDQTSGPLPTLLCMVPGVLAGILWIVVRWAQAKARAMVKGPLNEFAPTALAGGGSWSIVDPDEAAPPTTRPDMATLRVDVAFEHNDVDATRPLRLVVPNTHSQLSGDDNDPGVAPSQRYHAEQETIEILGENLEHAGKSAKKMGREIAHEFQSIPWRDSWRSDVNHYFGTYSNGRAETEIRPWIAPPIISLEDRELPAIWGCNEYVLPPGVRLIEIAVPPPPSPLASDTEIALPADARRIYQLDLKPGSSTHIESIADIKCSWSHDGQSLTQYSAHIHPLRSPSESTH</sequence>
<dbReference type="Proteomes" id="UP000662939">
    <property type="component" value="Chromosome"/>
</dbReference>
<dbReference type="KEGG" id="nav:JQS30_15705"/>
<accession>A0A895XP71</accession>
<evidence type="ECO:0000313" key="3">
    <source>
        <dbReference type="Proteomes" id="UP000662939"/>
    </source>
</evidence>
<keyword evidence="3" id="KW-1185">Reference proteome</keyword>
<feature type="transmembrane region" description="Helical" evidence="1">
    <location>
        <begin position="166"/>
        <end position="185"/>
    </location>
</feature>
<organism evidence="2 3">
    <name type="scientific">Natronoglycomyces albus</name>
    <dbReference type="NCBI Taxonomy" id="2811108"/>
    <lineage>
        <taxon>Bacteria</taxon>
        <taxon>Bacillati</taxon>
        <taxon>Actinomycetota</taxon>
        <taxon>Actinomycetes</taxon>
        <taxon>Glycomycetales</taxon>
        <taxon>Glycomycetaceae</taxon>
        <taxon>Natronoglycomyces</taxon>
    </lineage>
</organism>
<proteinExistence type="predicted"/>
<reference evidence="2" key="1">
    <citation type="submission" date="2021-02" db="EMBL/GenBank/DDBJ databases">
        <title>Natronoglycomyces albus gen. nov., sp. nov, a haloalkaliphilic actinobacterium from a soda solonchak soil.</title>
        <authorList>
            <person name="Sorokin D.Y."/>
            <person name="Khijniak T.V."/>
            <person name="Zakharycheva A.P."/>
            <person name="Boueva O.V."/>
            <person name="Ariskina E.V."/>
            <person name="Hahnke R.L."/>
            <person name="Bunk B."/>
            <person name="Sproer C."/>
            <person name="Schumann P."/>
            <person name="Evtushenko L.I."/>
            <person name="Kublanov I.V."/>
        </authorList>
    </citation>
    <scope>NUCLEOTIDE SEQUENCE</scope>
    <source>
        <strain evidence="2">DSM 106290</strain>
    </source>
</reference>
<keyword evidence="1" id="KW-0472">Membrane</keyword>
<evidence type="ECO:0000313" key="2">
    <source>
        <dbReference type="EMBL" id="QSB05179.1"/>
    </source>
</evidence>
<gene>
    <name evidence="2" type="ORF">JQS30_15705</name>
</gene>
<feature type="transmembrane region" description="Helical" evidence="1">
    <location>
        <begin position="205"/>
        <end position="224"/>
    </location>
</feature>
<dbReference type="EMBL" id="CP070496">
    <property type="protein sequence ID" value="QSB05179.1"/>
    <property type="molecule type" value="Genomic_DNA"/>
</dbReference>
<name>A0A895XP71_9ACTN</name>
<dbReference type="AlphaFoldDB" id="A0A895XP71"/>
<dbReference type="RefSeq" id="WP_213171181.1">
    <property type="nucleotide sequence ID" value="NZ_CP070496.1"/>
</dbReference>